<evidence type="ECO:0000313" key="2">
    <source>
        <dbReference type="EMBL" id="MFI0795824.1"/>
    </source>
</evidence>
<gene>
    <name evidence="2" type="ORF">ACH4OY_24540</name>
</gene>
<organism evidence="2 3">
    <name type="scientific">Micromonospora rubida</name>
    <dbReference type="NCBI Taxonomy" id="2697657"/>
    <lineage>
        <taxon>Bacteria</taxon>
        <taxon>Bacillati</taxon>
        <taxon>Actinomycetota</taxon>
        <taxon>Actinomycetes</taxon>
        <taxon>Micromonosporales</taxon>
        <taxon>Micromonosporaceae</taxon>
        <taxon>Micromonospora</taxon>
    </lineage>
</organism>
<evidence type="ECO:0000313" key="3">
    <source>
        <dbReference type="Proteomes" id="UP001611075"/>
    </source>
</evidence>
<protein>
    <submittedName>
        <fullName evidence="2">Uncharacterized protein</fullName>
    </submittedName>
</protein>
<feature type="region of interest" description="Disordered" evidence="1">
    <location>
        <begin position="1"/>
        <end position="32"/>
    </location>
</feature>
<dbReference type="EMBL" id="JBIRPU010000021">
    <property type="protein sequence ID" value="MFI0795824.1"/>
    <property type="molecule type" value="Genomic_DNA"/>
</dbReference>
<dbReference type="RefSeq" id="WP_396683395.1">
    <property type="nucleotide sequence ID" value="NZ_JBIRPU010000021.1"/>
</dbReference>
<accession>A0ABW7SQ40</accession>
<reference evidence="2 3" key="1">
    <citation type="submission" date="2024-10" db="EMBL/GenBank/DDBJ databases">
        <title>The Natural Products Discovery Center: Release of the First 8490 Sequenced Strains for Exploring Actinobacteria Biosynthetic Diversity.</title>
        <authorList>
            <person name="Kalkreuter E."/>
            <person name="Kautsar S.A."/>
            <person name="Yang D."/>
            <person name="Bader C.D."/>
            <person name="Teijaro C.N."/>
            <person name="Fluegel L."/>
            <person name="Davis C.M."/>
            <person name="Simpson J.R."/>
            <person name="Lauterbach L."/>
            <person name="Steele A.D."/>
            <person name="Gui C."/>
            <person name="Meng S."/>
            <person name="Li G."/>
            <person name="Viehrig K."/>
            <person name="Ye F."/>
            <person name="Su P."/>
            <person name="Kiefer A.F."/>
            <person name="Nichols A."/>
            <person name="Cepeda A.J."/>
            <person name="Yan W."/>
            <person name="Fan B."/>
            <person name="Jiang Y."/>
            <person name="Adhikari A."/>
            <person name="Zheng C.-J."/>
            <person name="Schuster L."/>
            <person name="Cowan T.M."/>
            <person name="Smanski M.J."/>
            <person name="Chevrette M.G."/>
            <person name="De Carvalho L.P.S."/>
            <person name="Shen B."/>
        </authorList>
    </citation>
    <scope>NUCLEOTIDE SEQUENCE [LARGE SCALE GENOMIC DNA]</scope>
    <source>
        <strain evidence="2 3">NPDC021253</strain>
    </source>
</reference>
<evidence type="ECO:0000256" key="1">
    <source>
        <dbReference type="SAM" id="MobiDB-lite"/>
    </source>
</evidence>
<name>A0ABW7SQ40_9ACTN</name>
<feature type="compositionally biased region" description="Pro residues" evidence="1">
    <location>
        <begin position="13"/>
        <end position="26"/>
    </location>
</feature>
<comment type="caution">
    <text evidence="2">The sequence shown here is derived from an EMBL/GenBank/DDBJ whole genome shotgun (WGS) entry which is preliminary data.</text>
</comment>
<keyword evidence="3" id="KW-1185">Reference proteome</keyword>
<proteinExistence type="predicted"/>
<dbReference type="Proteomes" id="UP001611075">
    <property type="component" value="Unassembled WGS sequence"/>
</dbReference>
<sequence length="643" mass="67908">MSHLVHDNQVAPGGPPAAGPDAPQDPPASVTTWTRLEPRTRRGDLSPALEARTADPLWLLARQWQLGEFTGEDAGSPVVARVHAEVTPFTRYRPGAASGSTIGLPVGIPLEALVEREGAVTADDLRLSAETGQQFLRLLAEAGAGELGPAVAGRYRIPAVPPDAPSAADAGTVGYLRVVTGRVPHGDLLLRACAAGTVEDDLLVPPALAGALRTAITGWLAWLGVPPRPPGPPGGYLLQLPAVIAPGVDPRPETPPWPPADFHPLISAAGLEGTAWQRERMEYEFAVGAAGSAGELVLAAREYDGDRLDWYHFDHAPVDTLQAQPASQELVRLTLPTPVGYAGMPATRFWEMEDSRINLGQVGAGAGDLARMFLLEYGLAYANDHFIVPLELPVGSATRIRSLIVTDTFGTRTLVPVAPGGRGWALFRPSGAVTDGPADVLVLPATAAATLDSEPVEEVRFGRDEMANLVWAIERTVTGATGRAIDRSAQVARSAVPARPPVPDPPPVDPATGRPVVVPELSYAFATTVPENWVPLVPTAPAGDPTAVRLRRVPIQQPTRDGAPVPVLGHSRVLDWRPGPGGTGVVELAVPEEEIGRAGIRVLRRWQLARGVDGSVHLWLGRSRHPTGGAVSSGLRYDAVEPR</sequence>